<gene>
    <name evidence="3" type="primary">LOC108665403</name>
</gene>
<sequence>MWAAHVAVKIPKFNVFNVKRWFTQAEHQFRLGRITSPAAKFFYVYTNLPEDVLNGLSEETASGDDYERIKTELINTFSESKPQLFDKLMAQQGNYLGQKPTLCLRKMQEVANQLGVGEDIVRIKFLKGVPDDIRPILVTY</sequence>
<name>A0A8B7N1D4_HYAAZ</name>
<dbReference type="OrthoDB" id="6260718at2759"/>
<feature type="domain" description="DUF7041" evidence="1">
    <location>
        <begin position="10"/>
        <end position="89"/>
    </location>
</feature>
<dbReference type="RefSeq" id="XP_018007641.1">
    <property type="nucleotide sequence ID" value="XM_018152152.1"/>
</dbReference>
<evidence type="ECO:0000313" key="3">
    <source>
        <dbReference type="RefSeq" id="XP_018007641.1"/>
    </source>
</evidence>
<dbReference type="PANTHER" id="PTHR33327">
    <property type="entry name" value="ENDONUCLEASE"/>
    <property type="match status" value="1"/>
</dbReference>
<reference evidence="3" key="1">
    <citation type="submission" date="2025-08" db="UniProtKB">
        <authorList>
            <consortium name="RefSeq"/>
        </authorList>
    </citation>
    <scope>IDENTIFICATION</scope>
    <source>
        <tissue evidence="3">Whole organism</tissue>
    </source>
</reference>
<dbReference type="AlphaFoldDB" id="A0A8B7N1D4"/>
<proteinExistence type="predicted"/>
<protein>
    <submittedName>
        <fullName evidence="3">Uncharacterized protein LOC108665403</fullName>
    </submittedName>
</protein>
<evidence type="ECO:0000259" key="1">
    <source>
        <dbReference type="Pfam" id="PF23055"/>
    </source>
</evidence>
<keyword evidence="2" id="KW-1185">Reference proteome</keyword>
<evidence type="ECO:0000313" key="2">
    <source>
        <dbReference type="Proteomes" id="UP000694843"/>
    </source>
</evidence>
<dbReference type="PANTHER" id="PTHR33327:SF3">
    <property type="entry name" value="RNA-DIRECTED DNA POLYMERASE"/>
    <property type="match status" value="1"/>
</dbReference>
<dbReference type="InterPro" id="IPR055469">
    <property type="entry name" value="DUF7041"/>
</dbReference>
<dbReference type="Pfam" id="PF23055">
    <property type="entry name" value="DUF7041"/>
    <property type="match status" value="1"/>
</dbReference>
<organism evidence="2 3">
    <name type="scientific">Hyalella azteca</name>
    <name type="common">Amphipod</name>
    <dbReference type="NCBI Taxonomy" id="294128"/>
    <lineage>
        <taxon>Eukaryota</taxon>
        <taxon>Metazoa</taxon>
        <taxon>Ecdysozoa</taxon>
        <taxon>Arthropoda</taxon>
        <taxon>Crustacea</taxon>
        <taxon>Multicrustacea</taxon>
        <taxon>Malacostraca</taxon>
        <taxon>Eumalacostraca</taxon>
        <taxon>Peracarida</taxon>
        <taxon>Amphipoda</taxon>
        <taxon>Senticaudata</taxon>
        <taxon>Talitrida</taxon>
        <taxon>Talitroidea</taxon>
        <taxon>Hyalellidae</taxon>
        <taxon>Hyalella</taxon>
    </lineage>
</organism>
<accession>A0A8B7N1D4</accession>
<dbReference type="Proteomes" id="UP000694843">
    <property type="component" value="Unplaced"/>
</dbReference>
<dbReference type="GeneID" id="108665403"/>
<dbReference type="KEGG" id="hazt:108665403"/>